<feature type="chain" id="PRO_5035469932" description="Secreted protein" evidence="1">
    <location>
        <begin position="20"/>
        <end position="147"/>
    </location>
</feature>
<comment type="caution">
    <text evidence="2">The sequence shown here is derived from an EMBL/GenBank/DDBJ whole genome shotgun (WGS) entry which is preliminary data.</text>
</comment>
<proteinExistence type="predicted"/>
<accession>A0A8K0S704</accession>
<protein>
    <recommendedName>
        <fullName evidence="4">Secreted protein</fullName>
    </recommendedName>
</protein>
<sequence>MHAISLLLILGVLSVPVKLQQFSRNHYFQPIWFVATAWSMRHNLAIMQQAVRLGQQGFNLTDTSAAGQEVEGWNVRTNHRQCGPWRSSCRPKVGCMKCKSHEVPPLGQLCTAARGRQKLVRGYAFGNEAQTRDRRYVNCHLGSVERL</sequence>
<name>A0A8K0S704_9HYPO</name>
<dbReference type="Proteomes" id="UP000813427">
    <property type="component" value="Unassembled WGS sequence"/>
</dbReference>
<keyword evidence="1" id="KW-0732">Signal</keyword>
<reference evidence="2" key="1">
    <citation type="journal article" date="2021" name="Nat. Commun.">
        <title>Genetic determinants of endophytism in the Arabidopsis root mycobiome.</title>
        <authorList>
            <person name="Mesny F."/>
            <person name="Miyauchi S."/>
            <person name="Thiergart T."/>
            <person name="Pickel B."/>
            <person name="Atanasova L."/>
            <person name="Karlsson M."/>
            <person name="Huettel B."/>
            <person name="Barry K.W."/>
            <person name="Haridas S."/>
            <person name="Chen C."/>
            <person name="Bauer D."/>
            <person name="Andreopoulos W."/>
            <person name="Pangilinan J."/>
            <person name="LaButti K."/>
            <person name="Riley R."/>
            <person name="Lipzen A."/>
            <person name="Clum A."/>
            <person name="Drula E."/>
            <person name="Henrissat B."/>
            <person name="Kohler A."/>
            <person name="Grigoriev I.V."/>
            <person name="Martin F.M."/>
            <person name="Hacquard S."/>
        </authorList>
    </citation>
    <scope>NUCLEOTIDE SEQUENCE</scope>
    <source>
        <strain evidence="2">MPI-SDFR-AT-0068</strain>
    </source>
</reference>
<evidence type="ECO:0000313" key="2">
    <source>
        <dbReference type="EMBL" id="KAH7261892.1"/>
    </source>
</evidence>
<organism evidence="2 3">
    <name type="scientific">Fusarium tricinctum</name>
    <dbReference type="NCBI Taxonomy" id="61284"/>
    <lineage>
        <taxon>Eukaryota</taxon>
        <taxon>Fungi</taxon>
        <taxon>Dikarya</taxon>
        <taxon>Ascomycota</taxon>
        <taxon>Pezizomycotina</taxon>
        <taxon>Sordariomycetes</taxon>
        <taxon>Hypocreomycetidae</taxon>
        <taxon>Hypocreales</taxon>
        <taxon>Nectriaceae</taxon>
        <taxon>Fusarium</taxon>
        <taxon>Fusarium tricinctum species complex</taxon>
    </lineage>
</organism>
<keyword evidence="3" id="KW-1185">Reference proteome</keyword>
<evidence type="ECO:0008006" key="4">
    <source>
        <dbReference type="Google" id="ProtNLM"/>
    </source>
</evidence>
<gene>
    <name evidence="2" type="ORF">BKA59DRAFT_5633</name>
</gene>
<dbReference type="AlphaFoldDB" id="A0A8K0S704"/>
<evidence type="ECO:0000256" key="1">
    <source>
        <dbReference type="SAM" id="SignalP"/>
    </source>
</evidence>
<evidence type="ECO:0000313" key="3">
    <source>
        <dbReference type="Proteomes" id="UP000813427"/>
    </source>
</evidence>
<dbReference type="EMBL" id="JAGPXF010000001">
    <property type="protein sequence ID" value="KAH7261892.1"/>
    <property type="molecule type" value="Genomic_DNA"/>
</dbReference>
<feature type="signal peptide" evidence="1">
    <location>
        <begin position="1"/>
        <end position="19"/>
    </location>
</feature>